<dbReference type="GeneID" id="64635611"/>
<organism evidence="1 2">
    <name type="scientific">Suillus subaureus</name>
    <dbReference type="NCBI Taxonomy" id="48587"/>
    <lineage>
        <taxon>Eukaryota</taxon>
        <taxon>Fungi</taxon>
        <taxon>Dikarya</taxon>
        <taxon>Basidiomycota</taxon>
        <taxon>Agaricomycotina</taxon>
        <taxon>Agaricomycetes</taxon>
        <taxon>Agaricomycetidae</taxon>
        <taxon>Boletales</taxon>
        <taxon>Suillineae</taxon>
        <taxon>Suillaceae</taxon>
        <taxon>Suillus</taxon>
    </lineage>
</organism>
<dbReference type="EMBL" id="JABBWG010000016">
    <property type="protein sequence ID" value="KAG1816429.1"/>
    <property type="molecule type" value="Genomic_DNA"/>
</dbReference>
<sequence>MVFPSNMVISLGLPNTFPRGAGPTGPIYLVCPMTHVGYPKQQFLRVIPLSARVSGVYCRATTLGFASHSANDGNKWTWRLCGLKACQDLPHIALNCNKWTWRLHGLKACQSCSRMVMFLTRANCHPLHNSTIPSQTLSVMQLLNIDLCTSLDCDLSSDTIIFSTSPPLLSLPNDFTACSLISSVRLGSMVMLQSSIHFPQHFIFHSGFFPTRERSHIPSRPVSPGYWPMIGSFRGLKMKMTMYCAFESVIDKVLSVFEHLPWDIELKGFGAHTSIHTSELLPLLADSMVNGHLLDALVAAINDHVDEHNGTVVVQTTLKSMMWVTLLLKMWKVA</sequence>
<keyword evidence="2" id="KW-1185">Reference proteome</keyword>
<comment type="caution">
    <text evidence="1">The sequence shown here is derived from an EMBL/GenBank/DDBJ whole genome shotgun (WGS) entry which is preliminary data.</text>
</comment>
<name>A0A9P7EBH3_9AGAM</name>
<reference evidence="1" key="1">
    <citation type="journal article" date="2020" name="New Phytol.">
        <title>Comparative genomics reveals dynamic genome evolution in host specialist ectomycorrhizal fungi.</title>
        <authorList>
            <person name="Lofgren L.A."/>
            <person name="Nguyen N.H."/>
            <person name="Vilgalys R."/>
            <person name="Ruytinx J."/>
            <person name="Liao H.L."/>
            <person name="Branco S."/>
            <person name="Kuo A."/>
            <person name="LaButti K."/>
            <person name="Lipzen A."/>
            <person name="Andreopoulos W."/>
            <person name="Pangilinan J."/>
            <person name="Riley R."/>
            <person name="Hundley H."/>
            <person name="Na H."/>
            <person name="Barry K."/>
            <person name="Grigoriev I.V."/>
            <person name="Stajich J.E."/>
            <person name="Kennedy P.G."/>
        </authorList>
    </citation>
    <scope>NUCLEOTIDE SEQUENCE</scope>
    <source>
        <strain evidence="1">MN1</strain>
    </source>
</reference>
<dbReference type="AlphaFoldDB" id="A0A9P7EBH3"/>
<dbReference type="OrthoDB" id="2648417at2759"/>
<gene>
    <name evidence="1" type="ORF">BJ212DRAFT_1503361</name>
</gene>
<protein>
    <submittedName>
        <fullName evidence="1">Uncharacterized protein</fullName>
    </submittedName>
</protein>
<evidence type="ECO:0000313" key="1">
    <source>
        <dbReference type="EMBL" id="KAG1816429.1"/>
    </source>
</evidence>
<dbReference type="Proteomes" id="UP000807769">
    <property type="component" value="Unassembled WGS sequence"/>
</dbReference>
<dbReference type="RefSeq" id="XP_041193102.1">
    <property type="nucleotide sequence ID" value="XM_041341595.1"/>
</dbReference>
<evidence type="ECO:0000313" key="2">
    <source>
        <dbReference type="Proteomes" id="UP000807769"/>
    </source>
</evidence>
<proteinExistence type="predicted"/>
<accession>A0A9P7EBH3</accession>